<dbReference type="RefSeq" id="WP_106933255.1">
    <property type="nucleotide sequence ID" value="NZ_PYFT01000001.1"/>
</dbReference>
<dbReference type="GO" id="GO:0016491">
    <property type="term" value="F:oxidoreductase activity"/>
    <property type="evidence" value="ECO:0007669"/>
    <property type="project" value="InterPro"/>
</dbReference>
<dbReference type="EMBL" id="PYFT01000001">
    <property type="protein sequence ID" value="PSR57082.1"/>
    <property type="molecule type" value="Genomic_DNA"/>
</dbReference>
<evidence type="ECO:0000313" key="2">
    <source>
        <dbReference type="EMBL" id="PSR57082.1"/>
    </source>
</evidence>
<protein>
    <submittedName>
        <fullName evidence="2">DUF2236 domain-containing protein</fullName>
    </submittedName>
</protein>
<dbReference type="OrthoDB" id="5498485at2"/>
<evidence type="ECO:0000259" key="1">
    <source>
        <dbReference type="Pfam" id="PF09995"/>
    </source>
</evidence>
<evidence type="ECO:0000313" key="3">
    <source>
        <dbReference type="Proteomes" id="UP000240357"/>
    </source>
</evidence>
<comment type="caution">
    <text evidence="2">The sequence shown here is derived from an EMBL/GenBank/DDBJ whole genome shotgun (WGS) entry which is preliminary data.</text>
</comment>
<name>A0A2T2YNJ0_9BACT</name>
<gene>
    <name evidence="2" type="ORF">AHMF7605_28180</name>
</gene>
<feature type="domain" description="ER-bound oxygenase mpaB/mpaB'/Rubber oxygenase catalytic" evidence="1">
    <location>
        <begin position="43"/>
        <end position="208"/>
    </location>
</feature>
<reference evidence="2 3" key="1">
    <citation type="submission" date="2018-03" db="EMBL/GenBank/DDBJ databases">
        <title>Adhaeribacter sp. HMF7605 Genome sequencing and assembly.</title>
        <authorList>
            <person name="Kang H."/>
            <person name="Kang J."/>
            <person name="Cha I."/>
            <person name="Kim H."/>
            <person name="Joh K."/>
        </authorList>
    </citation>
    <scope>NUCLEOTIDE SEQUENCE [LARGE SCALE GENOMIC DNA]</scope>
    <source>
        <strain evidence="2 3">HMF7605</strain>
    </source>
</reference>
<dbReference type="AlphaFoldDB" id="A0A2T2YNJ0"/>
<dbReference type="Pfam" id="PF09995">
    <property type="entry name" value="MPAB_Lcp_cat"/>
    <property type="match status" value="1"/>
</dbReference>
<keyword evidence="3" id="KW-1185">Reference proteome</keyword>
<organism evidence="2 3">
    <name type="scientific">Adhaeribacter arboris</name>
    <dbReference type="NCBI Taxonomy" id="2072846"/>
    <lineage>
        <taxon>Bacteria</taxon>
        <taxon>Pseudomonadati</taxon>
        <taxon>Bacteroidota</taxon>
        <taxon>Cytophagia</taxon>
        <taxon>Cytophagales</taxon>
        <taxon>Hymenobacteraceae</taxon>
        <taxon>Adhaeribacter</taxon>
    </lineage>
</organism>
<dbReference type="Proteomes" id="UP000240357">
    <property type="component" value="Unassembled WGS sequence"/>
</dbReference>
<dbReference type="InterPro" id="IPR018713">
    <property type="entry name" value="MPAB/Lcp_cat_dom"/>
</dbReference>
<sequence>MDLFVEKSSVVRRIWGNSDTILFIFAGSAAEFALNKAVDWLYFTGRLPADPLGRLFSTVAYARQIVFSDRGGAYRAIDKMAAIHAKVEKNRGAAIPDWAYRDVLFMLIDYSIRAYELMEIKLTEVEKEEVCQVFLQVGQRMGLTGLPTTYPHWRRMREQHLQQDLMYSHFTADLYRQYKKHLGAFRYVLLKQAQQMLVPDRVNKLLRLGKISFMKPIVFAYKLSRTFKLDGLVKNTILPTTYKAEIKNLDKIPV</sequence>
<accession>A0A2T2YNJ0</accession>
<proteinExistence type="predicted"/>